<dbReference type="GeneTree" id="ENSGT00940000154170"/>
<evidence type="ECO:0000256" key="3">
    <source>
        <dbReference type="PROSITE-ProRule" id="PRU00023"/>
    </source>
</evidence>
<evidence type="ECO:0000256" key="2">
    <source>
        <dbReference type="ARBA" id="ARBA00023043"/>
    </source>
</evidence>
<protein>
    <submittedName>
        <fullName evidence="5">Uncharacterized protein</fullName>
    </submittedName>
</protein>
<evidence type="ECO:0000256" key="4">
    <source>
        <dbReference type="SAM" id="SignalP"/>
    </source>
</evidence>
<accession>A0A8C0CPX8</accession>
<dbReference type="Pfam" id="PF12796">
    <property type="entry name" value="Ank_2"/>
    <property type="match status" value="1"/>
</dbReference>
<proteinExistence type="predicted"/>
<dbReference type="Ensembl" id="ENSBMST00010008524.1">
    <property type="protein sequence ID" value="ENSBMSP00010007632.1"/>
    <property type="gene ID" value="ENSBMSG00010005663.1"/>
</dbReference>
<evidence type="ECO:0000256" key="1">
    <source>
        <dbReference type="ARBA" id="ARBA00022737"/>
    </source>
</evidence>
<dbReference type="InterPro" id="IPR002110">
    <property type="entry name" value="Ankyrin_rpt"/>
</dbReference>
<feature type="repeat" description="ANK" evidence="3">
    <location>
        <begin position="67"/>
        <end position="99"/>
    </location>
</feature>
<dbReference type="PROSITE" id="PS50297">
    <property type="entry name" value="ANK_REP_REGION"/>
    <property type="match status" value="2"/>
</dbReference>
<dbReference type="AlphaFoldDB" id="A0A8C0CPX8"/>
<keyword evidence="1" id="KW-0677">Repeat</keyword>
<dbReference type="SUPFAM" id="SSF48403">
    <property type="entry name" value="Ankyrin repeat"/>
    <property type="match status" value="1"/>
</dbReference>
<keyword evidence="2 3" id="KW-0040">ANK repeat</keyword>
<dbReference type="PANTHER" id="PTHR24198:SF165">
    <property type="entry name" value="ANKYRIN REPEAT-CONTAINING PROTEIN-RELATED"/>
    <property type="match status" value="1"/>
</dbReference>
<feature type="repeat" description="ANK" evidence="3">
    <location>
        <begin position="100"/>
        <end position="132"/>
    </location>
</feature>
<dbReference type="PROSITE" id="PS50088">
    <property type="entry name" value="ANK_REPEAT"/>
    <property type="match status" value="2"/>
</dbReference>
<dbReference type="PANTHER" id="PTHR24198">
    <property type="entry name" value="ANKYRIN REPEAT AND PROTEIN KINASE DOMAIN-CONTAINING PROTEIN"/>
    <property type="match status" value="1"/>
</dbReference>
<dbReference type="OMA" id="CELDFME"/>
<organism evidence="5">
    <name type="scientific">Balaenoptera musculus</name>
    <name type="common">Blue whale</name>
    <dbReference type="NCBI Taxonomy" id="9771"/>
    <lineage>
        <taxon>Eukaryota</taxon>
        <taxon>Metazoa</taxon>
        <taxon>Chordata</taxon>
        <taxon>Craniata</taxon>
        <taxon>Vertebrata</taxon>
        <taxon>Euteleostomi</taxon>
        <taxon>Mammalia</taxon>
        <taxon>Eutheria</taxon>
        <taxon>Laurasiatheria</taxon>
        <taxon>Artiodactyla</taxon>
        <taxon>Whippomorpha</taxon>
        <taxon>Cetacea</taxon>
        <taxon>Mysticeti</taxon>
        <taxon>Balaenopteridae</taxon>
        <taxon>Balaenoptera</taxon>
    </lineage>
</organism>
<dbReference type="InterPro" id="IPR036770">
    <property type="entry name" value="Ankyrin_rpt-contain_sf"/>
</dbReference>
<dbReference type="SMART" id="SM00248">
    <property type="entry name" value="ANK"/>
    <property type="match status" value="4"/>
</dbReference>
<feature type="signal peptide" evidence="4">
    <location>
        <begin position="1"/>
        <end position="24"/>
    </location>
</feature>
<sequence length="180" mass="19283">MNALLLSAWFSHLWILQILVNSGAKIHCKNKDGLTLLHCAAQKGHVPVLAFITGDMEDVALDHADKLGRTAFHRAAEHGQLGSLDFLVGSGCDHSVKDKEGNTALHPATRWGHLAVLQRLLDVRLDLEERNAEGLTALHAAAEGIHPDCVLLLRAGSSASALSQVAGPPHDWRVPSAAEP</sequence>
<feature type="chain" id="PRO_5034714905" evidence="4">
    <location>
        <begin position="25"/>
        <end position="180"/>
    </location>
</feature>
<keyword evidence="4" id="KW-0732">Signal</keyword>
<dbReference type="Gene3D" id="1.25.40.20">
    <property type="entry name" value="Ankyrin repeat-containing domain"/>
    <property type="match status" value="2"/>
</dbReference>
<name>A0A8C0CPX8_BALMU</name>
<reference evidence="5" key="1">
    <citation type="submission" date="2023-09" db="UniProtKB">
        <authorList>
            <consortium name="Ensembl"/>
        </authorList>
    </citation>
    <scope>IDENTIFICATION</scope>
</reference>
<evidence type="ECO:0000313" key="5">
    <source>
        <dbReference type="Ensembl" id="ENSBMSP00010007632.1"/>
    </source>
</evidence>
<dbReference type="Pfam" id="PF13637">
    <property type="entry name" value="Ank_4"/>
    <property type="match status" value="1"/>
</dbReference>